<gene>
    <name evidence="2" type="ORF">HNQ88_000801</name>
</gene>
<proteinExistence type="predicted"/>
<dbReference type="GO" id="GO:0004497">
    <property type="term" value="F:monooxygenase activity"/>
    <property type="evidence" value="ECO:0007669"/>
    <property type="project" value="UniProtKB-KW"/>
</dbReference>
<evidence type="ECO:0000313" key="3">
    <source>
        <dbReference type="Proteomes" id="UP001185092"/>
    </source>
</evidence>
<dbReference type="Gene3D" id="3.30.70.100">
    <property type="match status" value="1"/>
</dbReference>
<dbReference type="InterPro" id="IPR007138">
    <property type="entry name" value="ABM_dom"/>
</dbReference>
<dbReference type="EMBL" id="JAVDQD010000001">
    <property type="protein sequence ID" value="MDR6237825.1"/>
    <property type="molecule type" value="Genomic_DNA"/>
</dbReference>
<reference evidence="2" key="1">
    <citation type="submission" date="2023-07" db="EMBL/GenBank/DDBJ databases">
        <title>Genomic Encyclopedia of Type Strains, Phase IV (KMG-IV): sequencing the most valuable type-strain genomes for metagenomic binning, comparative biology and taxonomic classification.</title>
        <authorList>
            <person name="Goeker M."/>
        </authorList>
    </citation>
    <scope>NUCLEOTIDE SEQUENCE</scope>
    <source>
        <strain evidence="2">DSM 26174</strain>
    </source>
</reference>
<dbReference type="SUPFAM" id="SSF54909">
    <property type="entry name" value="Dimeric alpha+beta barrel"/>
    <property type="match status" value="2"/>
</dbReference>
<evidence type="ECO:0000259" key="1">
    <source>
        <dbReference type="Pfam" id="PF03992"/>
    </source>
</evidence>
<organism evidence="2 3">
    <name type="scientific">Aureibacter tunicatorum</name>
    <dbReference type="NCBI Taxonomy" id="866807"/>
    <lineage>
        <taxon>Bacteria</taxon>
        <taxon>Pseudomonadati</taxon>
        <taxon>Bacteroidota</taxon>
        <taxon>Cytophagia</taxon>
        <taxon>Cytophagales</taxon>
        <taxon>Persicobacteraceae</taxon>
        <taxon>Aureibacter</taxon>
    </lineage>
</organism>
<feature type="domain" description="ABM" evidence="1">
    <location>
        <begin position="43"/>
        <end position="111"/>
    </location>
</feature>
<dbReference type="Proteomes" id="UP001185092">
    <property type="component" value="Unassembled WGS sequence"/>
</dbReference>
<dbReference type="RefSeq" id="WP_309937295.1">
    <property type="nucleotide sequence ID" value="NZ_AP025305.1"/>
</dbReference>
<evidence type="ECO:0000313" key="2">
    <source>
        <dbReference type="EMBL" id="MDR6237825.1"/>
    </source>
</evidence>
<keyword evidence="3" id="KW-1185">Reference proteome</keyword>
<comment type="caution">
    <text evidence="2">The sequence shown here is derived from an EMBL/GenBank/DDBJ whole genome shotgun (WGS) entry which is preliminary data.</text>
</comment>
<dbReference type="Pfam" id="PF03992">
    <property type="entry name" value="ABM"/>
    <property type="match status" value="1"/>
</dbReference>
<keyword evidence="2" id="KW-0503">Monooxygenase</keyword>
<dbReference type="InterPro" id="IPR011008">
    <property type="entry name" value="Dimeric_a/b-barrel"/>
</dbReference>
<protein>
    <submittedName>
        <fullName evidence="2">Heme-degrading monooxygenase HmoA</fullName>
    </submittedName>
</protein>
<accession>A0AAE3XKY0</accession>
<sequence>MMKVKRESLTRVLLGLFFVLALGNQLSARNMNISNELDSTKSVYQLTYLKIHEGKEAEFEKAREEVTTLKSNQKGVAYYELFESFFSFPKKKSKRVFMELIEWESLAALEDASEKFQGLSGMERDKDLFESVSTYRMRPEGNKIIDLNEMIKEGYAVEFAARQIKASKREEYPERRERFMKFIKEQEGFAFDQEFKSIDDDVDILVFGWKSVEDFENAGKKVKRSISQMWKTLSYFMLIEGKDFQVGKPSSKN</sequence>
<name>A0AAE3XKY0_9BACT</name>
<dbReference type="AlphaFoldDB" id="A0AAE3XKY0"/>
<keyword evidence="2" id="KW-0560">Oxidoreductase</keyword>